<dbReference type="STRING" id="1714354.BLL40_03715"/>
<accession>A0A1Q5P583</accession>
<evidence type="ECO:0000313" key="2">
    <source>
        <dbReference type="EMBL" id="OKL37430.1"/>
    </source>
</evidence>
<feature type="domain" description="Regulatory protein YycH" evidence="1">
    <location>
        <begin position="4"/>
        <end position="431"/>
    </location>
</feature>
<reference evidence="2 3" key="1">
    <citation type="submission" date="2016-12" db="EMBL/GenBank/DDBJ databases">
        <title>Domibacillus sp. SAOS 44 whole genome sequencing.</title>
        <authorList>
            <person name="Verma A."/>
            <person name="Krishnamurthi S."/>
        </authorList>
    </citation>
    <scope>NUCLEOTIDE SEQUENCE [LARGE SCALE GENOMIC DNA]</scope>
    <source>
        <strain evidence="2 3">SAOS 44</strain>
    </source>
</reference>
<dbReference type="InterPro" id="IPR042274">
    <property type="entry name" value="YycH/YycI_2"/>
</dbReference>
<dbReference type="AlphaFoldDB" id="A0A1Q5P583"/>
<keyword evidence="3" id="KW-1185">Reference proteome</keyword>
<organism evidence="2 3">
    <name type="scientific">Domibacillus mangrovi</name>
    <dbReference type="NCBI Taxonomy" id="1714354"/>
    <lineage>
        <taxon>Bacteria</taxon>
        <taxon>Bacillati</taxon>
        <taxon>Bacillota</taxon>
        <taxon>Bacilli</taxon>
        <taxon>Bacillales</taxon>
        <taxon>Bacillaceae</taxon>
        <taxon>Domibacillus</taxon>
    </lineage>
</organism>
<dbReference type="InterPro" id="IPR009996">
    <property type="entry name" value="YycH"/>
</dbReference>
<dbReference type="EMBL" id="MRWQ01000004">
    <property type="protein sequence ID" value="OKL37430.1"/>
    <property type="molecule type" value="Genomic_DNA"/>
</dbReference>
<gene>
    <name evidence="2" type="ORF">BLL40_03715</name>
</gene>
<evidence type="ECO:0000259" key="1">
    <source>
        <dbReference type="Pfam" id="PF07435"/>
    </source>
</evidence>
<dbReference type="Gene3D" id="3.30.310.160">
    <property type="entry name" value="YycH protein, domain 2"/>
    <property type="match status" value="1"/>
</dbReference>
<dbReference type="RefSeq" id="WP_073710583.1">
    <property type="nucleotide sequence ID" value="NZ_MRWQ01000004.1"/>
</dbReference>
<name>A0A1Q5P583_9BACI</name>
<comment type="caution">
    <text evidence="2">The sequence shown here is derived from an EMBL/GenBank/DDBJ whole genome shotgun (WGS) entry which is preliminary data.</text>
</comment>
<dbReference type="Pfam" id="PF07435">
    <property type="entry name" value="YycH"/>
    <property type="match status" value="1"/>
</dbReference>
<dbReference type="Proteomes" id="UP000186524">
    <property type="component" value="Unassembled WGS sequence"/>
</dbReference>
<dbReference type="OrthoDB" id="2382185at2"/>
<evidence type="ECO:0000313" key="3">
    <source>
        <dbReference type="Proteomes" id="UP000186524"/>
    </source>
</evidence>
<dbReference type="Gene3D" id="3.10.450.310">
    <property type="match status" value="1"/>
</dbReference>
<dbReference type="CDD" id="cd15787">
    <property type="entry name" value="YycH_N"/>
    <property type="match status" value="1"/>
</dbReference>
<sequence>MNYEKIKSAALALLVLISLAFTWGIWNYKPSYETITESSDTIVTEVEIGQQRKISSLLKPTKIVTHLQGQYYGTEAKEELTWFMEEMASWMFYEPENISNLLNEQEFNELLTGDSHVELFFAGPIPFNTMKNILAFNHSDVPSAVFDRMVVQLEEKSNSMSVYFVSVQERLVFKSRIESTSLAEFKRRYLAPSNHLEPYIAHQIRNGSLLYVRKEAPVLYTKQYLPEQIEGETFKKALFNDPSYVRRGSSSRSDEYTDGSSLMSVNHSTGVITYLNLAVENEIGQKIALYKLIDKSISFVNDHNGWVDEYRLFNTTPGSSSISYRLFLNDYPVFNEQGMAELSQTWGRERIYQYSRPSFIIQLDSPLLETEPPIELEGGEEAISKVLSQEIDVSLLTDMRIGYEMTIERELPKILAFEPSWYYKYNGKWRRLVTGGGGTADGLE</sequence>
<proteinExistence type="predicted"/>
<protein>
    <recommendedName>
        <fullName evidence="1">Regulatory protein YycH domain-containing protein</fullName>
    </recommendedName>
</protein>